<accession>Q2H229</accession>
<dbReference type="RefSeq" id="XP_001223381.1">
    <property type="nucleotide sequence ID" value="XM_001223380.1"/>
</dbReference>
<name>Q2H229_CHAGB</name>
<evidence type="ECO:0000313" key="2">
    <source>
        <dbReference type="EMBL" id="EAQ87548.1"/>
    </source>
</evidence>
<dbReference type="eggNOG" id="ENOG502RJA4">
    <property type="taxonomic scope" value="Eukaryota"/>
</dbReference>
<evidence type="ECO:0000313" key="3">
    <source>
        <dbReference type="Proteomes" id="UP000001056"/>
    </source>
</evidence>
<protein>
    <submittedName>
        <fullName evidence="2">Uncharacterized protein</fullName>
    </submittedName>
</protein>
<feature type="region of interest" description="Disordered" evidence="1">
    <location>
        <begin position="59"/>
        <end position="98"/>
    </location>
</feature>
<dbReference type="VEuPathDB" id="FungiDB:CHGG_04167"/>
<keyword evidence="3" id="KW-1185">Reference proteome</keyword>
<dbReference type="HOGENOM" id="CLU_1038943_0_0_1"/>
<reference evidence="3" key="1">
    <citation type="journal article" date="2015" name="Genome Announc.">
        <title>Draft genome sequence of the cellulolytic fungus Chaetomium globosum.</title>
        <authorList>
            <person name="Cuomo C.A."/>
            <person name="Untereiner W.A."/>
            <person name="Ma L.-J."/>
            <person name="Grabherr M."/>
            <person name="Birren B.W."/>
        </authorList>
    </citation>
    <scope>NUCLEOTIDE SEQUENCE [LARGE SCALE GENOMIC DNA]</scope>
    <source>
        <strain evidence="3">ATCC 6205 / CBS 148.51 / DSM 1962 / NBRC 6347 / NRRL 1970</strain>
    </source>
</reference>
<gene>
    <name evidence="2" type="ORF">CHGG_04167</name>
</gene>
<evidence type="ECO:0000256" key="1">
    <source>
        <dbReference type="SAM" id="MobiDB-lite"/>
    </source>
</evidence>
<dbReference type="InParanoid" id="Q2H229"/>
<dbReference type="EMBL" id="CH408032">
    <property type="protein sequence ID" value="EAQ87548.1"/>
    <property type="molecule type" value="Genomic_DNA"/>
</dbReference>
<dbReference type="OrthoDB" id="4584224at2759"/>
<proteinExistence type="predicted"/>
<dbReference type="GeneID" id="4392139"/>
<dbReference type="AlphaFoldDB" id="Q2H229"/>
<feature type="compositionally biased region" description="Basic and acidic residues" evidence="1">
    <location>
        <begin position="69"/>
        <end position="94"/>
    </location>
</feature>
<dbReference type="OMA" id="DRQALAW"/>
<dbReference type="Proteomes" id="UP000001056">
    <property type="component" value="Unassembled WGS sequence"/>
</dbReference>
<sequence>MGDAINEPVIEGTASKASSRVICEEFLKVLSRKEVEQPMIWHPKPLPLRPILALPTLPAPPLGLGHHQGSGEKETGEGEHKEKEKKGREKKSDKLPPIAGYAGDPDLVDVPVYFCGEGYTGEDRQALAWAAEVMHLAQLPPVEVVGGGVDEVWREVLRRCKPAAVIAGACVVDSESRGALDDYEEFKLDKGRAPHTIGSSHLYIRKDIVDLAEREAIVPPYPVTFPHDYPYDNKSWYLDELRKNGSGKVVRREETS</sequence>
<organism evidence="2 3">
    <name type="scientific">Chaetomium globosum (strain ATCC 6205 / CBS 148.51 / DSM 1962 / NBRC 6347 / NRRL 1970)</name>
    <name type="common">Soil fungus</name>
    <dbReference type="NCBI Taxonomy" id="306901"/>
    <lineage>
        <taxon>Eukaryota</taxon>
        <taxon>Fungi</taxon>
        <taxon>Dikarya</taxon>
        <taxon>Ascomycota</taxon>
        <taxon>Pezizomycotina</taxon>
        <taxon>Sordariomycetes</taxon>
        <taxon>Sordariomycetidae</taxon>
        <taxon>Sordariales</taxon>
        <taxon>Chaetomiaceae</taxon>
        <taxon>Chaetomium</taxon>
    </lineage>
</organism>